<evidence type="ECO:0000256" key="11">
    <source>
        <dbReference type="RuleBase" id="RU004001"/>
    </source>
</evidence>
<dbReference type="GO" id="GO:0045259">
    <property type="term" value="C:proton-transporting ATP synthase complex"/>
    <property type="evidence" value="ECO:0007669"/>
    <property type="project" value="UniProtKB-KW"/>
</dbReference>
<keyword evidence="13" id="KW-1185">Reference proteome</keyword>
<proteinExistence type="inferred from homology"/>
<name>A0A8H3TTV5_9TREE</name>
<dbReference type="EMBL" id="BLZA01000019">
    <property type="protein sequence ID" value="GHJ87013.1"/>
    <property type="molecule type" value="Genomic_DNA"/>
</dbReference>
<dbReference type="Pfam" id="PF00231">
    <property type="entry name" value="ATP-synt"/>
    <property type="match status" value="1"/>
</dbReference>
<dbReference type="SUPFAM" id="SSF52943">
    <property type="entry name" value="ATP synthase (F1-ATPase), gamma subunit"/>
    <property type="match status" value="1"/>
</dbReference>
<keyword evidence="3 11" id="KW-0813">Transport</keyword>
<keyword evidence="7" id="KW-0496">Mitochondrion</keyword>
<dbReference type="InterPro" id="IPR023632">
    <property type="entry name" value="ATP_synth_F1_gsu_CS"/>
</dbReference>
<protein>
    <recommendedName>
        <fullName evidence="11">ATP synthase subunit gamma</fullName>
    </recommendedName>
</protein>
<dbReference type="PANTHER" id="PTHR11693:SF22">
    <property type="entry name" value="ATP SYNTHASE SUBUNIT GAMMA, MITOCHONDRIAL"/>
    <property type="match status" value="1"/>
</dbReference>
<keyword evidence="5" id="KW-0999">Mitochondrion inner membrane</keyword>
<evidence type="ECO:0000256" key="7">
    <source>
        <dbReference type="ARBA" id="ARBA00023128"/>
    </source>
</evidence>
<evidence type="ECO:0000256" key="10">
    <source>
        <dbReference type="ARBA" id="ARBA00023310"/>
    </source>
</evidence>
<evidence type="ECO:0000313" key="13">
    <source>
        <dbReference type="Proteomes" id="UP000620104"/>
    </source>
</evidence>
<evidence type="ECO:0000256" key="5">
    <source>
        <dbReference type="ARBA" id="ARBA00022792"/>
    </source>
</evidence>
<evidence type="ECO:0000256" key="9">
    <source>
        <dbReference type="ARBA" id="ARBA00023196"/>
    </source>
</evidence>
<keyword evidence="6 11" id="KW-0406">Ion transport</keyword>
<keyword evidence="4 11" id="KW-0375">Hydrogen ion transport</keyword>
<evidence type="ECO:0000256" key="4">
    <source>
        <dbReference type="ARBA" id="ARBA00022781"/>
    </source>
</evidence>
<evidence type="ECO:0000256" key="2">
    <source>
        <dbReference type="ARBA" id="ARBA00007681"/>
    </source>
</evidence>
<dbReference type="InterPro" id="IPR035968">
    <property type="entry name" value="ATP_synth_F1_ATPase_gsu"/>
</dbReference>
<dbReference type="AlphaFoldDB" id="A0A8H3TTV5"/>
<organism evidence="12 13">
    <name type="scientific">Naganishia liquefaciens</name>
    <dbReference type="NCBI Taxonomy" id="104408"/>
    <lineage>
        <taxon>Eukaryota</taxon>
        <taxon>Fungi</taxon>
        <taxon>Dikarya</taxon>
        <taxon>Basidiomycota</taxon>
        <taxon>Agaricomycotina</taxon>
        <taxon>Tremellomycetes</taxon>
        <taxon>Filobasidiales</taxon>
        <taxon>Filobasidiaceae</taxon>
        <taxon>Naganishia</taxon>
    </lineage>
</organism>
<dbReference type="InterPro" id="IPR000131">
    <property type="entry name" value="ATP_synth_F1_gsu"/>
</dbReference>
<comment type="subunit">
    <text evidence="11">F-type ATPases have 2 components, CF(1) - the catalytic core - and CF(0) - the membrane proton channel. CF(1) and CF(0) have multiple subunits.</text>
</comment>
<keyword evidence="9 11" id="KW-0139">CF(1)</keyword>
<comment type="subcellular location">
    <subcellularLocation>
        <location evidence="1">Mitochondrion inner membrane</location>
        <topology evidence="1">Peripheral membrane protein</topology>
    </subcellularLocation>
</comment>
<evidence type="ECO:0000256" key="6">
    <source>
        <dbReference type="ARBA" id="ARBA00023065"/>
    </source>
</evidence>
<comment type="caution">
    <text evidence="12">The sequence shown here is derived from an EMBL/GenBank/DDBJ whole genome shotgun (WGS) entry which is preliminary data.</text>
</comment>
<sequence length="292" mass="31418">MLARSIVRPALSAVKAQPQQQQQAGMATLREIENRLKSVKNIEKITKSMKVVASTKLARAERAMKAGKIYGGANQELYNQASVESTPDAKVLYVAITSDRGLCGGIHSSVSKAAKKALLAHPEARVVVCGDKPKAQLSRMMPQQMALSFNQIGKDIPTFAEAAAIADEITTNGGEWDELKIIYNKYISAISYEATTVTVAGPKALAEAAGFKAYEMEEDVSKDLTEFALANVIFQALVEGHAAEQSARRTAMENASNNANDMIGSLQLQYNRGRQAVITNELIDIITGASAL</sequence>
<dbReference type="GO" id="GO:0046933">
    <property type="term" value="F:proton-transporting ATP synthase activity, rotational mechanism"/>
    <property type="evidence" value="ECO:0007669"/>
    <property type="project" value="InterPro"/>
</dbReference>
<evidence type="ECO:0000256" key="3">
    <source>
        <dbReference type="ARBA" id="ARBA00022448"/>
    </source>
</evidence>
<accession>A0A8H3TTV5</accession>
<dbReference type="PIRSF" id="PIRSF039089">
    <property type="entry name" value="ATP_synthase_gamma"/>
    <property type="match status" value="1"/>
</dbReference>
<dbReference type="GO" id="GO:0005743">
    <property type="term" value="C:mitochondrial inner membrane"/>
    <property type="evidence" value="ECO:0007669"/>
    <property type="project" value="UniProtKB-SubCell"/>
</dbReference>
<keyword evidence="10 11" id="KW-0066">ATP synthesis</keyword>
<evidence type="ECO:0000256" key="1">
    <source>
        <dbReference type="ARBA" id="ARBA00004637"/>
    </source>
</evidence>
<dbReference type="PROSITE" id="PS00153">
    <property type="entry name" value="ATPASE_GAMMA"/>
    <property type="match status" value="1"/>
</dbReference>
<dbReference type="CDD" id="cd12151">
    <property type="entry name" value="F1-ATPase_gamma"/>
    <property type="match status" value="1"/>
</dbReference>
<dbReference type="FunFam" id="3.40.1380.10:FF:000003">
    <property type="entry name" value="ATP synthase subunit gamma"/>
    <property type="match status" value="1"/>
</dbReference>
<dbReference type="Proteomes" id="UP000620104">
    <property type="component" value="Unassembled WGS sequence"/>
</dbReference>
<dbReference type="PRINTS" id="PR00126">
    <property type="entry name" value="ATPASEGAMMA"/>
</dbReference>
<keyword evidence="8" id="KW-0472">Membrane</keyword>
<dbReference type="Gene3D" id="1.10.287.80">
    <property type="entry name" value="ATP synthase, gamma subunit, helix hairpin domain"/>
    <property type="match status" value="1"/>
</dbReference>
<dbReference type="OrthoDB" id="239812at2759"/>
<evidence type="ECO:0000256" key="8">
    <source>
        <dbReference type="ARBA" id="ARBA00023136"/>
    </source>
</evidence>
<dbReference type="PANTHER" id="PTHR11693">
    <property type="entry name" value="ATP SYNTHASE GAMMA CHAIN"/>
    <property type="match status" value="1"/>
</dbReference>
<gene>
    <name evidence="12" type="ORF">NliqN6_3415</name>
</gene>
<comment type="similarity">
    <text evidence="2 11">Belongs to the ATPase gamma chain family.</text>
</comment>
<evidence type="ECO:0000313" key="12">
    <source>
        <dbReference type="EMBL" id="GHJ87013.1"/>
    </source>
</evidence>
<dbReference type="NCBIfam" id="TIGR01146">
    <property type="entry name" value="ATPsyn_F1gamma"/>
    <property type="match status" value="1"/>
</dbReference>
<dbReference type="Gene3D" id="3.40.1380.10">
    <property type="match status" value="1"/>
</dbReference>
<reference evidence="12" key="1">
    <citation type="submission" date="2020-07" db="EMBL/GenBank/DDBJ databases">
        <title>Draft Genome Sequence of a Deep-Sea Yeast, Naganishia (Cryptococcus) liquefaciens strain N6.</title>
        <authorList>
            <person name="Han Y.W."/>
            <person name="Kajitani R."/>
            <person name="Morimoto H."/>
            <person name="Parhat M."/>
            <person name="Tsubouchi H."/>
            <person name="Bakenova O."/>
            <person name="Ogata M."/>
            <person name="Argunhan B."/>
            <person name="Aoki R."/>
            <person name="Kajiwara S."/>
            <person name="Itoh T."/>
            <person name="Iwasaki H."/>
        </authorList>
    </citation>
    <scope>NUCLEOTIDE SEQUENCE</scope>
    <source>
        <strain evidence="12">N6</strain>
    </source>
</reference>